<feature type="domain" description="PII-uridylyltransferase/Glutamine-synthetase adenylyltransferase" evidence="7">
    <location>
        <begin position="177"/>
        <end position="277"/>
    </location>
</feature>
<evidence type="ECO:0000313" key="8">
    <source>
        <dbReference type="EMBL" id="ORW07356.1"/>
    </source>
</evidence>
<dbReference type="EMBL" id="LQPG01000050">
    <property type="protein sequence ID" value="ORW07356.1"/>
    <property type="molecule type" value="Genomic_DNA"/>
</dbReference>
<keyword evidence="3" id="KW-0378">Hydrolase</keyword>
<evidence type="ECO:0000259" key="7">
    <source>
        <dbReference type="Pfam" id="PF08335"/>
    </source>
</evidence>
<keyword evidence="9" id="KW-1185">Reference proteome</keyword>
<dbReference type="SUPFAM" id="SSF81301">
    <property type="entry name" value="Nucleotidyltransferase"/>
    <property type="match status" value="1"/>
</dbReference>
<dbReference type="GO" id="GO:0008773">
    <property type="term" value="F:[protein-PII] uridylyltransferase activity"/>
    <property type="evidence" value="ECO:0007669"/>
    <property type="project" value="InterPro"/>
</dbReference>
<evidence type="ECO:0000256" key="3">
    <source>
        <dbReference type="ARBA" id="ARBA00022801"/>
    </source>
</evidence>
<dbReference type="Pfam" id="PF01909">
    <property type="entry name" value="NTP_transf_2"/>
    <property type="match status" value="1"/>
</dbReference>
<accession>A0A1X1Y8H0</accession>
<evidence type="ECO:0000256" key="1">
    <source>
        <dbReference type="ARBA" id="ARBA00022679"/>
    </source>
</evidence>
<dbReference type="Gene3D" id="3.30.460.10">
    <property type="entry name" value="Beta Polymerase, domain 2"/>
    <property type="match status" value="1"/>
</dbReference>
<dbReference type="Proteomes" id="UP000193866">
    <property type="component" value="Unassembled WGS sequence"/>
</dbReference>
<dbReference type="PANTHER" id="PTHR47320">
    <property type="entry name" value="BIFUNCTIONAL URIDYLYLTRANSFERASE/URIDYLYL-REMOVING ENZYME"/>
    <property type="match status" value="1"/>
</dbReference>
<keyword evidence="4" id="KW-0460">Magnesium</keyword>
<evidence type="ECO:0000256" key="2">
    <source>
        <dbReference type="ARBA" id="ARBA00022695"/>
    </source>
</evidence>
<dbReference type="RefSeq" id="WP_085266606.1">
    <property type="nucleotide sequence ID" value="NZ_LQPG01000050.1"/>
</dbReference>
<gene>
    <name evidence="8" type="ORF">AWC16_21485</name>
</gene>
<evidence type="ECO:0000256" key="4">
    <source>
        <dbReference type="ARBA" id="ARBA00022842"/>
    </source>
</evidence>
<organism evidence="8 9">
    <name type="scientific">Mycolicibacter longobardus</name>
    <dbReference type="NCBI Taxonomy" id="1108812"/>
    <lineage>
        <taxon>Bacteria</taxon>
        <taxon>Bacillati</taxon>
        <taxon>Actinomycetota</taxon>
        <taxon>Actinomycetes</taxon>
        <taxon>Mycobacteriales</taxon>
        <taxon>Mycobacteriaceae</taxon>
        <taxon>Mycolicibacter</taxon>
    </lineage>
</organism>
<dbReference type="STRING" id="1108812.AWC16_21485"/>
<dbReference type="InterPro" id="IPR043519">
    <property type="entry name" value="NT_sf"/>
</dbReference>
<evidence type="ECO:0000313" key="9">
    <source>
        <dbReference type="Proteomes" id="UP000193866"/>
    </source>
</evidence>
<dbReference type="GO" id="GO:0016787">
    <property type="term" value="F:hydrolase activity"/>
    <property type="evidence" value="ECO:0007669"/>
    <property type="project" value="UniProtKB-KW"/>
</dbReference>
<dbReference type="InterPro" id="IPR002934">
    <property type="entry name" value="Polymerase_NTP_transf_dom"/>
</dbReference>
<name>A0A1X1Y8H0_9MYCO</name>
<dbReference type="InterPro" id="IPR010043">
    <property type="entry name" value="UTase/UR"/>
</dbReference>
<keyword evidence="1" id="KW-0808">Transferase</keyword>
<proteinExistence type="predicted"/>
<feature type="domain" description="Polymerase nucleotidyl transferase" evidence="6">
    <location>
        <begin position="69"/>
        <end position="106"/>
    </location>
</feature>
<reference evidence="8 9" key="1">
    <citation type="submission" date="2016-01" db="EMBL/GenBank/DDBJ databases">
        <title>The new phylogeny of the genus Mycobacterium.</title>
        <authorList>
            <person name="Tarcisio F."/>
            <person name="Conor M."/>
            <person name="Antonella G."/>
            <person name="Elisabetta G."/>
            <person name="Giulia F.S."/>
            <person name="Sara T."/>
            <person name="Anna F."/>
            <person name="Clotilde B."/>
            <person name="Roberto B."/>
            <person name="Veronica D.S."/>
            <person name="Fabio R."/>
            <person name="Monica P."/>
            <person name="Olivier J."/>
            <person name="Enrico T."/>
            <person name="Nicola S."/>
        </authorList>
    </citation>
    <scope>NUCLEOTIDE SEQUENCE [LARGE SCALE GENOMIC DNA]</scope>
    <source>
        <strain evidence="8 9">DSM 45394</strain>
    </source>
</reference>
<dbReference type="AlphaFoldDB" id="A0A1X1Y8H0"/>
<sequence>MYCDADPVSRSNPTDCTAIGLARARAELRCRTPDQLSSAALREAWRRLHETWLAAKAAEIGIATASGFAIVATGSLARYEMLPYSDLDLLLLHDDMPAETVEKVAELLWYPLWDVNARLDHSVRTVAEALKVADADIFVDLGLLDARHIVGDERLSVRLLDGVRNQWRHGIRSRYDELVESTQSRWRRCGDIADRVEPDVKSGHGGLRDVQLLDALSAADLADSFTARGPGHGRGSVRGARRTLLDVRTEIHRTSGRENDVLRAQDADEISIALRFGGSFDLIRRVSDAANTISDRVDAALRAAADALRRCGMSAMRV</sequence>
<evidence type="ECO:0000256" key="5">
    <source>
        <dbReference type="ARBA" id="ARBA00023268"/>
    </source>
</evidence>
<keyword evidence="2" id="KW-0548">Nucleotidyltransferase</keyword>
<keyword evidence="5" id="KW-0511">Multifunctional enzyme</keyword>
<protein>
    <submittedName>
        <fullName evidence="8">Uncharacterized protein</fullName>
    </submittedName>
</protein>
<comment type="caution">
    <text evidence="8">The sequence shown here is derived from an EMBL/GenBank/DDBJ whole genome shotgun (WGS) entry which is preliminary data.</text>
</comment>
<dbReference type="PANTHER" id="PTHR47320:SF1">
    <property type="entry name" value="BIFUNCTIONAL URIDYLYLTRANSFERASE_URIDYLYL-REMOVING ENZYME"/>
    <property type="match status" value="1"/>
</dbReference>
<dbReference type="Pfam" id="PF08335">
    <property type="entry name" value="GlnD_UR_UTase"/>
    <property type="match status" value="1"/>
</dbReference>
<evidence type="ECO:0000259" key="6">
    <source>
        <dbReference type="Pfam" id="PF01909"/>
    </source>
</evidence>
<dbReference type="OrthoDB" id="9758038at2"/>
<dbReference type="InterPro" id="IPR013546">
    <property type="entry name" value="PII_UdlTrfase/GS_AdlTrfase"/>
</dbReference>